<dbReference type="InterPro" id="IPR014776">
    <property type="entry name" value="4pyrrole_Mease_sub2"/>
</dbReference>
<dbReference type="GO" id="GO:0009236">
    <property type="term" value="P:cobalamin biosynthetic process"/>
    <property type="evidence" value="ECO:0007669"/>
    <property type="project" value="UniProtKB-UniPathway"/>
</dbReference>
<evidence type="ECO:0000313" key="10">
    <source>
        <dbReference type="Proteomes" id="UP000657200"/>
    </source>
</evidence>
<evidence type="ECO:0000256" key="3">
    <source>
        <dbReference type="ARBA" id="ARBA00022603"/>
    </source>
</evidence>
<dbReference type="OrthoDB" id="9772960at2"/>
<dbReference type="InterPro" id="IPR035996">
    <property type="entry name" value="4pyrrol_Methylase_sf"/>
</dbReference>
<dbReference type="CDD" id="cd11646">
    <property type="entry name" value="Precorrin_3B_C17_MT"/>
    <property type="match status" value="1"/>
</dbReference>
<evidence type="ECO:0000256" key="4">
    <source>
        <dbReference type="ARBA" id="ARBA00022679"/>
    </source>
</evidence>
<dbReference type="PATRIC" id="fig|431306.5.peg.1966"/>
<dbReference type="EMBL" id="LN609302">
    <property type="protein sequence ID" value="CEF56339.1"/>
    <property type="molecule type" value="Genomic_DNA"/>
</dbReference>
<keyword evidence="2" id="KW-0169">Cobalamin biosynthesis</keyword>
<evidence type="ECO:0000256" key="2">
    <source>
        <dbReference type="ARBA" id="ARBA00022573"/>
    </source>
</evidence>
<accession>A0A0U5F4R4</accession>
<dbReference type="Proteomes" id="UP000657200">
    <property type="component" value="Unassembled WGS sequence"/>
</dbReference>
<dbReference type="NCBIfam" id="TIGR01466">
    <property type="entry name" value="cobJ_cbiH"/>
    <property type="match status" value="1"/>
</dbReference>
<keyword evidence="3 7" id="KW-0489">Methyltransferase</keyword>
<sequence>MSIGSLVIVGLGPGNPQQLTPQAKEALAHATDLVGYVPYVKRVEAGPEVVRHISDNREEISRARHALELAMSGRHVAVVSGGDAGVFGMASAVFEAVENGPEVWRTLDIQVIPGVSAVLAAAARLGAPLGGDFCVISLSDNLKPWSVVLDRLRLAAQAGFVIALYNPRSHARPWQLGAAFEHLRQTMQGNEPVAFARAIGRPDEAVRLSTIAQADAEWADMSTLVLIGCPVTRLVPRPMGQEPWLYTARKVEEAI</sequence>
<dbReference type="Pfam" id="PF00590">
    <property type="entry name" value="TP_methylase"/>
    <property type="match status" value="1"/>
</dbReference>
<dbReference type="GO" id="GO:0032259">
    <property type="term" value="P:methylation"/>
    <property type="evidence" value="ECO:0007669"/>
    <property type="project" value="UniProtKB-KW"/>
</dbReference>
<dbReference type="UniPathway" id="UPA00148"/>
<dbReference type="Gene3D" id="3.40.1010.10">
    <property type="entry name" value="Cobalt-precorrin-4 Transmethylase, Domain 1"/>
    <property type="match status" value="1"/>
</dbReference>
<reference evidence="8 10" key="3">
    <citation type="journal article" date="2020" name="Int. J. Syst. Evol. Microbiol.">
        <title>Novel acetic acid bacteria from cider fermentations: Acetobacter conturbans sp. nov. and Acetobacter fallax sp. nov.</title>
        <authorList>
            <person name="Sombolestani A.S."/>
            <person name="Cleenwerck I."/>
            <person name="Cnockaert M."/>
            <person name="Borremans W."/>
            <person name="Wieme A.D."/>
            <person name="De Vuyst L."/>
            <person name="Vandamme P."/>
        </authorList>
    </citation>
    <scope>NUCLEOTIDE SEQUENCE [LARGE SCALE GENOMIC DNA]</scope>
    <source>
        <strain evidence="8 10">LMG 23848</strain>
    </source>
</reference>
<keyword evidence="4 7" id="KW-0808">Transferase</keyword>
<comment type="pathway">
    <text evidence="1">Cofactor biosynthesis; adenosylcobalamin biosynthesis.</text>
</comment>
<dbReference type="EC" id="2.1.1.131" evidence="7 8"/>
<dbReference type="SUPFAM" id="SSF53790">
    <property type="entry name" value="Tetrapyrrole methylase"/>
    <property type="match status" value="1"/>
</dbReference>
<dbReference type="InterPro" id="IPR014777">
    <property type="entry name" value="4pyrrole_Mease_sub1"/>
</dbReference>
<protein>
    <submittedName>
        <fullName evidence="8">Precorrin-3B C(17)-methyltransferase</fullName>
    </submittedName>
    <submittedName>
        <fullName evidence="7">Precorrin-3B C17-methyltransferase</fullName>
        <ecNumber evidence="7 8">2.1.1.131</ecNumber>
    </submittedName>
</protein>
<feature type="domain" description="Tetrapyrrole methylase" evidence="6">
    <location>
        <begin position="6"/>
        <end position="214"/>
    </location>
</feature>
<dbReference type="RefSeq" id="WP_059023919.1">
    <property type="nucleotide sequence ID" value="NZ_LN609302.1"/>
</dbReference>
<dbReference type="GO" id="GO:0030789">
    <property type="term" value="F:precorrin-3B C17-methyltransferase activity"/>
    <property type="evidence" value="ECO:0007669"/>
    <property type="project" value="UniProtKB-EC"/>
</dbReference>
<reference evidence="7" key="1">
    <citation type="submission" date="2014-09" db="EMBL/GenBank/DDBJ databases">
        <authorList>
            <person name="Magalhaes I.L.F."/>
            <person name="Oliveira U."/>
            <person name="Santos F.R."/>
            <person name="Vidigal T.H.D.A."/>
            <person name="Brescovit A.D."/>
            <person name="Santos A.J."/>
        </authorList>
    </citation>
    <scope>NUCLEOTIDE SEQUENCE</scope>
    <source>
        <strain evidence="7">LMG 23848T</strain>
    </source>
</reference>
<dbReference type="InterPro" id="IPR051810">
    <property type="entry name" value="Precorrin_MeTrfase"/>
</dbReference>
<organism evidence="7 9">
    <name type="scientific">Acetobacter ghanensis</name>
    <dbReference type="NCBI Taxonomy" id="431306"/>
    <lineage>
        <taxon>Bacteria</taxon>
        <taxon>Pseudomonadati</taxon>
        <taxon>Pseudomonadota</taxon>
        <taxon>Alphaproteobacteria</taxon>
        <taxon>Acetobacterales</taxon>
        <taxon>Acetobacteraceae</taxon>
        <taxon>Acetobacter</taxon>
    </lineage>
</organism>
<gene>
    <name evidence="7" type="primary">cobJ</name>
    <name evidence="7" type="ORF">AGA_1914</name>
    <name evidence="8" type="ORF">GOB80_11215</name>
</gene>
<evidence type="ECO:0000313" key="7">
    <source>
        <dbReference type="EMBL" id="CEF56339.1"/>
    </source>
</evidence>
<dbReference type="PANTHER" id="PTHR47036:SF1">
    <property type="entry name" value="COBALT-FACTOR III C(17)-METHYLTRANSFERASE-RELATED"/>
    <property type="match status" value="1"/>
</dbReference>
<evidence type="ECO:0000313" key="9">
    <source>
        <dbReference type="Proteomes" id="UP000068250"/>
    </source>
</evidence>
<evidence type="ECO:0000313" key="8">
    <source>
        <dbReference type="EMBL" id="NHO40240.1"/>
    </source>
</evidence>
<dbReference type="AlphaFoldDB" id="A0A0U5F4R4"/>
<reference evidence="9" key="2">
    <citation type="submission" date="2014-09" db="EMBL/GenBank/DDBJ databases">
        <authorList>
            <person name="Illeghems K.G."/>
        </authorList>
    </citation>
    <scope>NUCLEOTIDE SEQUENCE [LARGE SCALE GENOMIC DNA]</scope>
    <source>
        <strain evidence="9">LMG 23848T</strain>
    </source>
</reference>
<dbReference type="Proteomes" id="UP000068250">
    <property type="component" value="Chromosome I"/>
</dbReference>
<proteinExistence type="predicted"/>
<dbReference type="InterPro" id="IPR006363">
    <property type="entry name" value="Cbl_synth_CobJ/CibH_dom"/>
</dbReference>
<name>A0A0U5F4R4_9PROT</name>
<dbReference type="Gene3D" id="3.30.950.10">
    <property type="entry name" value="Methyltransferase, Cobalt-precorrin-4 Transmethylase, Domain 2"/>
    <property type="match status" value="1"/>
</dbReference>
<evidence type="ECO:0000256" key="5">
    <source>
        <dbReference type="ARBA" id="ARBA00022691"/>
    </source>
</evidence>
<dbReference type="EMBL" id="WOTE01000007">
    <property type="protein sequence ID" value="NHO40240.1"/>
    <property type="molecule type" value="Genomic_DNA"/>
</dbReference>
<keyword evidence="10" id="KW-1185">Reference proteome</keyword>
<evidence type="ECO:0000256" key="1">
    <source>
        <dbReference type="ARBA" id="ARBA00004953"/>
    </source>
</evidence>
<evidence type="ECO:0000259" key="6">
    <source>
        <dbReference type="Pfam" id="PF00590"/>
    </source>
</evidence>
<dbReference type="InterPro" id="IPR000878">
    <property type="entry name" value="4pyrrol_Mease"/>
</dbReference>
<dbReference type="PANTHER" id="PTHR47036">
    <property type="entry name" value="COBALT-FACTOR III C(17)-METHYLTRANSFERASE-RELATED"/>
    <property type="match status" value="1"/>
</dbReference>
<dbReference type="STRING" id="431306.AGA_1914"/>
<keyword evidence="5" id="KW-0949">S-adenosyl-L-methionine</keyword>